<dbReference type="GO" id="GO:0008841">
    <property type="term" value="F:dihydrofolate synthase activity"/>
    <property type="evidence" value="ECO:0007669"/>
    <property type="project" value="UniProtKB-EC"/>
</dbReference>
<comment type="catalytic activity">
    <reaction evidence="19">
        <text>10-formyltetrahydrofolyl-(gamma-L-Glu)(n) + L-glutamate + ATP = 10-formyltetrahydrofolyl-(gamma-L-Glu)(n+1) + ADP + phosphate + H(+)</text>
        <dbReference type="Rhea" id="RHEA:51904"/>
        <dbReference type="Rhea" id="RHEA-COMP:13088"/>
        <dbReference type="Rhea" id="RHEA-COMP:14300"/>
        <dbReference type="ChEBI" id="CHEBI:15378"/>
        <dbReference type="ChEBI" id="CHEBI:29985"/>
        <dbReference type="ChEBI" id="CHEBI:30616"/>
        <dbReference type="ChEBI" id="CHEBI:43474"/>
        <dbReference type="ChEBI" id="CHEBI:134413"/>
        <dbReference type="ChEBI" id="CHEBI:456216"/>
        <dbReference type="EC" id="6.3.2.17"/>
    </reaction>
</comment>
<evidence type="ECO:0000256" key="5">
    <source>
        <dbReference type="ARBA" id="ARBA00008276"/>
    </source>
</evidence>
<evidence type="ECO:0000313" key="25">
    <source>
        <dbReference type="EMBL" id="SFI15493.1"/>
    </source>
</evidence>
<reference evidence="26" key="1">
    <citation type="submission" date="2016-10" db="EMBL/GenBank/DDBJ databases">
        <authorList>
            <person name="Varghese N."/>
            <person name="Submissions S."/>
        </authorList>
    </citation>
    <scope>NUCLEOTIDE SEQUENCE [LARGE SCALE GENOMIC DNA]</scope>
    <source>
        <strain evidence="26">DSM 26348</strain>
    </source>
</reference>
<dbReference type="Gene3D" id="3.90.190.20">
    <property type="entry name" value="Mur ligase, C-terminal domain"/>
    <property type="match status" value="1"/>
</dbReference>
<keyword evidence="11" id="KW-0547">Nucleotide-binding</keyword>
<evidence type="ECO:0000256" key="4">
    <source>
        <dbReference type="ARBA" id="ARBA00005150"/>
    </source>
</evidence>
<evidence type="ECO:0000256" key="18">
    <source>
        <dbReference type="ARBA" id="ARBA00047493"/>
    </source>
</evidence>
<evidence type="ECO:0000256" key="2">
    <source>
        <dbReference type="ARBA" id="ARBA00002714"/>
    </source>
</evidence>
<evidence type="ECO:0000256" key="15">
    <source>
        <dbReference type="ARBA" id="ARBA00030048"/>
    </source>
</evidence>
<evidence type="ECO:0000256" key="6">
    <source>
        <dbReference type="ARBA" id="ARBA00013023"/>
    </source>
</evidence>
<evidence type="ECO:0000256" key="10">
    <source>
        <dbReference type="ARBA" id="ARBA00022723"/>
    </source>
</evidence>
<comment type="pathway">
    <text evidence="4">Cofactor biosynthesis; tetrahydrofolylpolyglutamate biosynthesis.</text>
</comment>
<dbReference type="Pfam" id="PF08245">
    <property type="entry name" value="Mur_ligase_M"/>
    <property type="match status" value="1"/>
</dbReference>
<feature type="region of interest" description="Disordered" evidence="22">
    <location>
        <begin position="1"/>
        <end position="22"/>
    </location>
</feature>
<evidence type="ECO:0000256" key="17">
    <source>
        <dbReference type="ARBA" id="ARBA00032510"/>
    </source>
</evidence>
<feature type="compositionally biased region" description="Polar residues" evidence="22">
    <location>
        <begin position="13"/>
        <end position="22"/>
    </location>
</feature>
<proteinExistence type="inferred from homology"/>
<comment type="pathway">
    <text evidence="3">Cofactor biosynthesis; tetrahydrofolate biosynthesis; 7,8-dihydrofolate from 2-amino-4-hydroxy-6-hydroxymethyl-7,8-dihydropteridine diphosphate and 4-aminobenzoate: step 2/2.</text>
</comment>
<evidence type="ECO:0000256" key="21">
    <source>
        <dbReference type="ARBA" id="ARBA00049161"/>
    </source>
</evidence>
<evidence type="ECO:0000256" key="16">
    <source>
        <dbReference type="ARBA" id="ARBA00030592"/>
    </source>
</evidence>
<dbReference type="AlphaFoldDB" id="A0A1I3FW78"/>
<feature type="domain" description="Mur ligase central" evidence="24">
    <location>
        <begin position="160"/>
        <end position="312"/>
    </location>
</feature>
<evidence type="ECO:0000256" key="12">
    <source>
        <dbReference type="ARBA" id="ARBA00022840"/>
    </source>
</evidence>
<dbReference type="SUPFAM" id="SSF53244">
    <property type="entry name" value="MurD-like peptide ligases, peptide-binding domain"/>
    <property type="match status" value="1"/>
</dbReference>
<evidence type="ECO:0000256" key="11">
    <source>
        <dbReference type="ARBA" id="ARBA00022741"/>
    </source>
</evidence>
<dbReference type="GO" id="GO:0004326">
    <property type="term" value="F:tetrahydrofolylpolyglutamate synthase activity"/>
    <property type="evidence" value="ECO:0007669"/>
    <property type="project" value="UniProtKB-EC"/>
</dbReference>
<evidence type="ECO:0000256" key="1">
    <source>
        <dbReference type="ARBA" id="ARBA00001946"/>
    </source>
</evidence>
<evidence type="ECO:0000256" key="22">
    <source>
        <dbReference type="SAM" id="MobiDB-lite"/>
    </source>
</evidence>
<evidence type="ECO:0000256" key="13">
    <source>
        <dbReference type="ARBA" id="ARBA00022842"/>
    </source>
</evidence>
<keyword evidence="14" id="KW-0289">Folate biosynthesis</keyword>
<dbReference type="InterPro" id="IPR001645">
    <property type="entry name" value="Folylpolyglutamate_synth"/>
</dbReference>
<dbReference type="Proteomes" id="UP000199518">
    <property type="component" value="Unassembled WGS sequence"/>
</dbReference>
<dbReference type="Pfam" id="PF02875">
    <property type="entry name" value="Mur_ligase_C"/>
    <property type="match status" value="1"/>
</dbReference>
<evidence type="ECO:0000256" key="3">
    <source>
        <dbReference type="ARBA" id="ARBA00004799"/>
    </source>
</evidence>
<keyword evidence="13" id="KW-0460">Magnesium</keyword>
<feature type="domain" description="Mur ligase C-terminal" evidence="23">
    <location>
        <begin position="340"/>
        <end position="460"/>
    </location>
</feature>
<dbReference type="GO" id="GO:0046656">
    <property type="term" value="P:folic acid biosynthetic process"/>
    <property type="evidence" value="ECO:0007669"/>
    <property type="project" value="UniProtKB-KW"/>
</dbReference>
<evidence type="ECO:0000256" key="8">
    <source>
        <dbReference type="ARBA" id="ARBA00019357"/>
    </source>
</evidence>
<dbReference type="EMBL" id="FOQD01000006">
    <property type="protein sequence ID" value="SFI15493.1"/>
    <property type="molecule type" value="Genomic_DNA"/>
</dbReference>
<evidence type="ECO:0000256" key="9">
    <source>
        <dbReference type="ARBA" id="ARBA00022598"/>
    </source>
</evidence>
<dbReference type="InterPro" id="IPR036615">
    <property type="entry name" value="Mur_ligase_C_dom_sf"/>
</dbReference>
<keyword evidence="9" id="KW-0436">Ligase</keyword>
<dbReference type="PANTHER" id="PTHR11136:SF0">
    <property type="entry name" value="DIHYDROFOLATE SYNTHETASE-RELATED"/>
    <property type="match status" value="1"/>
</dbReference>
<name>A0A1I3FW78_9PLAN</name>
<evidence type="ECO:0000256" key="20">
    <source>
        <dbReference type="ARBA" id="ARBA00049035"/>
    </source>
</evidence>
<evidence type="ECO:0000256" key="7">
    <source>
        <dbReference type="ARBA" id="ARBA00013025"/>
    </source>
</evidence>
<keyword evidence="26" id="KW-1185">Reference proteome</keyword>
<protein>
    <recommendedName>
        <fullName evidence="8">Dihydrofolate synthase/folylpolyglutamate synthase</fullName>
        <ecNumber evidence="6">6.3.2.12</ecNumber>
        <ecNumber evidence="7">6.3.2.17</ecNumber>
    </recommendedName>
    <alternativeName>
        <fullName evidence="17">Folylpoly-gamma-glutamate synthetase-dihydrofolate synthetase</fullName>
    </alternativeName>
    <alternativeName>
        <fullName evidence="15">Folylpolyglutamate synthetase</fullName>
    </alternativeName>
    <alternativeName>
        <fullName evidence="16">Tetrahydrofolylpolyglutamate synthase</fullName>
    </alternativeName>
</protein>
<dbReference type="PANTHER" id="PTHR11136">
    <property type="entry name" value="FOLYLPOLYGLUTAMATE SYNTHASE-RELATED"/>
    <property type="match status" value="1"/>
</dbReference>
<comment type="catalytic activity">
    <reaction evidence="21">
        <text>7,8-dihydropteroate + L-glutamate + ATP = 7,8-dihydrofolate + ADP + phosphate + H(+)</text>
        <dbReference type="Rhea" id="RHEA:23584"/>
        <dbReference type="ChEBI" id="CHEBI:15378"/>
        <dbReference type="ChEBI" id="CHEBI:17839"/>
        <dbReference type="ChEBI" id="CHEBI:29985"/>
        <dbReference type="ChEBI" id="CHEBI:30616"/>
        <dbReference type="ChEBI" id="CHEBI:43474"/>
        <dbReference type="ChEBI" id="CHEBI:57451"/>
        <dbReference type="ChEBI" id="CHEBI:456216"/>
        <dbReference type="EC" id="6.3.2.12"/>
    </reaction>
</comment>
<evidence type="ECO:0000313" key="26">
    <source>
        <dbReference type="Proteomes" id="UP000199518"/>
    </source>
</evidence>
<dbReference type="Gene3D" id="3.40.1190.10">
    <property type="entry name" value="Mur-like, catalytic domain"/>
    <property type="match status" value="1"/>
</dbReference>
<keyword evidence="12" id="KW-0067">ATP-binding</keyword>
<dbReference type="InterPro" id="IPR036565">
    <property type="entry name" value="Mur-like_cat_sf"/>
</dbReference>
<evidence type="ECO:0000256" key="14">
    <source>
        <dbReference type="ARBA" id="ARBA00022909"/>
    </source>
</evidence>
<keyword evidence="10" id="KW-0479">Metal-binding</keyword>
<dbReference type="GO" id="GO:0005524">
    <property type="term" value="F:ATP binding"/>
    <property type="evidence" value="ECO:0007669"/>
    <property type="project" value="UniProtKB-KW"/>
</dbReference>
<comment type="similarity">
    <text evidence="5">Belongs to the folylpolyglutamate synthase family.</text>
</comment>
<dbReference type="InterPro" id="IPR013221">
    <property type="entry name" value="Mur_ligase_cen"/>
</dbReference>
<dbReference type="STRING" id="1576369.SAMN05421753_10660"/>
<accession>A0A1I3FW78</accession>
<dbReference type="EC" id="6.3.2.12" evidence="6"/>
<evidence type="ECO:0000256" key="19">
    <source>
        <dbReference type="ARBA" id="ARBA00047808"/>
    </source>
</evidence>
<evidence type="ECO:0000259" key="23">
    <source>
        <dbReference type="Pfam" id="PF02875"/>
    </source>
</evidence>
<dbReference type="GO" id="GO:0005737">
    <property type="term" value="C:cytoplasm"/>
    <property type="evidence" value="ECO:0007669"/>
    <property type="project" value="TreeGrafter"/>
</dbReference>
<sequence length="481" mass="52260">MNSFSSADRPLTTPGTSSVTATSPAGLDCYQQAVDFLYARLNYERTPDAAGSLQDFKLARMEELLAELGNPQLAVRTVHIAGSKGKGSTATMVARIVEAAGYRVGLFTSPHVDHFEERFTVNSQIATPQQVIALVDRLRPVVERLDQRYLAQGPTFFELATALSWLHFVEQKVDLAVMEVGLGGRLDSTNVCSPLVTAITSISRDHTRLLGDTLEAIAREKAGIIKRCVPVVTGVTAAGPAQAISEIAHSQSAPLLRLGHEIQLHAERAVESTAEPACYQIDLDVLGRHFRDLSLSMSGEHQTRNAAVAVTMALLLGERGFQISEAQIRAGLLAAQCPLRVEVVDRQPLTIVDAGHNAASIEALCQTLGGLSVRRKTVLFATSRDKEVDVLLSILTRHFDEIWLTRYSNNPRAVTLDELEALAPQVLTKPWRMFANPRDALETAAATVADGDLFCITGSFFLAAEAKHLLADGLRQLQPRN</sequence>
<dbReference type="InterPro" id="IPR004101">
    <property type="entry name" value="Mur_ligase_C"/>
</dbReference>
<comment type="catalytic activity">
    <reaction evidence="20">
        <text>(6R)-5,10-methylenetetrahydrofolyl-(gamma-L-Glu)(n) + L-glutamate + ATP = (6R)-5,10-methylenetetrahydrofolyl-(gamma-L-Glu)(n+1) + ADP + phosphate + H(+)</text>
        <dbReference type="Rhea" id="RHEA:51912"/>
        <dbReference type="Rhea" id="RHEA-COMP:13257"/>
        <dbReference type="Rhea" id="RHEA-COMP:13258"/>
        <dbReference type="ChEBI" id="CHEBI:15378"/>
        <dbReference type="ChEBI" id="CHEBI:29985"/>
        <dbReference type="ChEBI" id="CHEBI:30616"/>
        <dbReference type="ChEBI" id="CHEBI:43474"/>
        <dbReference type="ChEBI" id="CHEBI:136572"/>
        <dbReference type="ChEBI" id="CHEBI:456216"/>
        <dbReference type="EC" id="6.3.2.17"/>
    </reaction>
</comment>
<dbReference type="GO" id="GO:0046872">
    <property type="term" value="F:metal ion binding"/>
    <property type="evidence" value="ECO:0007669"/>
    <property type="project" value="UniProtKB-KW"/>
</dbReference>
<comment type="cofactor">
    <cofactor evidence="1">
        <name>Mg(2+)</name>
        <dbReference type="ChEBI" id="CHEBI:18420"/>
    </cofactor>
</comment>
<evidence type="ECO:0000259" key="24">
    <source>
        <dbReference type="Pfam" id="PF08245"/>
    </source>
</evidence>
<gene>
    <name evidence="25" type="ORF">SAMN05421753_10660</name>
</gene>
<comment type="catalytic activity">
    <reaction evidence="18">
        <text>(6S)-5,6,7,8-tetrahydrofolyl-(gamma-L-Glu)(n) + L-glutamate + ATP = (6S)-5,6,7,8-tetrahydrofolyl-(gamma-L-Glu)(n+1) + ADP + phosphate + H(+)</text>
        <dbReference type="Rhea" id="RHEA:10580"/>
        <dbReference type="Rhea" id="RHEA-COMP:14738"/>
        <dbReference type="Rhea" id="RHEA-COMP:14740"/>
        <dbReference type="ChEBI" id="CHEBI:15378"/>
        <dbReference type="ChEBI" id="CHEBI:29985"/>
        <dbReference type="ChEBI" id="CHEBI:30616"/>
        <dbReference type="ChEBI" id="CHEBI:43474"/>
        <dbReference type="ChEBI" id="CHEBI:141005"/>
        <dbReference type="ChEBI" id="CHEBI:456216"/>
        <dbReference type="EC" id="6.3.2.17"/>
    </reaction>
</comment>
<dbReference type="NCBIfam" id="TIGR01499">
    <property type="entry name" value="folC"/>
    <property type="match status" value="1"/>
</dbReference>
<comment type="function">
    <text evidence="2">Functions in two distinct reactions of the de novo folate biosynthetic pathway. Catalyzes the addition of a glutamate residue to dihydropteroate (7,8-dihydropteroate or H2Pte) to form dihydrofolate (7,8-dihydrofolate monoglutamate or H2Pte-Glu). Also catalyzes successive additions of L-glutamate to tetrahydrofolate or 10-formyltetrahydrofolate or 5,10-methylenetetrahydrofolate, leading to folylpolyglutamate derivatives.</text>
</comment>
<organism evidence="25 26">
    <name type="scientific">Planctomicrobium piriforme</name>
    <dbReference type="NCBI Taxonomy" id="1576369"/>
    <lineage>
        <taxon>Bacteria</taxon>
        <taxon>Pseudomonadati</taxon>
        <taxon>Planctomycetota</taxon>
        <taxon>Planctomycetia</taxon>
        <taxon>Planctomycetales</taxon>
        <taxon>Planctomycetaceae</taxon>
        <taxon>Planctomicrobium</taxon>
    </lineage>
</organism>
<dbReference type="FunFam" id="3.40.1190.10:FF:000011">
    <property type="entry name" value="Folylpolyglutamate synthase/dihydrofolate synthase"/>
    <property type="match status" value="1"/>
</dbReference>
<dbReference type="PIRSF" id="PIRSF001563">
    <property type="entry name" value="Folylpolyglu_synth"/>
    <property type="match status" value="1"/>
</dbReference>
<dbReference type="EC" id="6.3.2.17" evidence="7"/>
<dbReference type="SUPFAM" id="SSF53623">
    <property type="entry name" value="MurD-like peptide ligases, catalytic domain"/>
    <property type="match status" value="1"/>
</dbReference>